<dbReference type="RefSeq" id="WP_107000552.1">
    <property type="nucleotide sequence ID" value="NZ_JAQDZI010000005.1"/>
</dbReference>
<accession>A0A2T3FQ51</accession>
<name>A0A2T3FQ51_9CLOT</name>
<keyword evidence="2" id="KW-1185">Reference proteome</keyword>
<evidence type="ECO:0000313" key="1">
    <source>
        <dbReference type="EMBL" id="PST37417.1"/>
    </source>
</evidence>
<sequence length="209" mass="24548">MNVELEKFLHKTPEDAYWINKQGNRCCQSVHGKSYVRYNEAKKQADSKAIDKEIIIKYTLDYLNKVGIKTTKNPKCENPKCIDYDKIQQKFQLNDRSDLVWMKFTRDGYLGVVAVSDDVNFDMPEDWSVYDKKHIVYNSYKKRNEEEWVHNSAGILVHKLGKEWDESFVLIFPLKGIPDGYTRSDVETAIGNMLIEKDVPILDFYSHMY</sequence>
<proteinExistence type="predicted"/>
<dbReference type="Proteomes" id="UP000241048">
    <property type="component" value="Unassembled WGS sequence"/>
</dbReference>
<evidence type="ECO:0000313" key="2">
    <source>
        <dbReference type="Proteomes" id="UP000241048"/>
    </source>
</evidence>
<gene>
    <name evidence="1" type="ORF">C7U56_05760</name>
</gene>
<protein>
    <submittedName>
        <fullName evidence="1">Uncharacterized protein</fullName>
    </submittedName>
</protein>
<comment type="caution">
    <text evidence="1">The sequence shown here is derived from an EMBL/GenBank/DDBJ whole genome shotgun (WGS) entry which is preliminary data.</text>
</comment>
<dbReference type="EMBL" id="PYLO01000002">
    <property type="protein sequence ID" value="PST37417.1"/>
    <property type="molecule type" value="Genomic_DNA"/>
</dbReference>
<organism evidence="1 2">
    <name type="scientific">Clostridium fessum</name>
    <dbReference type="NCBI Taxonomy" id="2126740"/>
    <lineage>
        <taxon>Bacteria</taxon>
        <taxon>Bacillati</taxon>
        <taxon>Bacillota</taxon>
        <taxon>Clostridia</taxon>
        <taxon>Eubacteriales</taxon>
        <taxon>Clostridiaceae</taxon>
        <taxon>Clostridium</taxon>
    </lineage>
</organism>
<reference evidence="1 2" key="1">
    <citation type="submission" date="2018-03" db="EMBL/GenBank/DDBJ databases">
        <title>Lachnoclostridium SNUG30386 gen.nov., sp.nov., isolated from human faeces.</title>
        <authorList>
            <person name="Seo B."/>
            <person name="Jeon K."/>
            <person name="Ko G."/>
        </authorList>
    </citation>
    <scope>NUCLEOTIDE SEQUENCE [LARGE SCALE GENOMIC DNA]</scope>
    <source>
        <strain evidence="1 2">SNUG30386</strain>
    </source>
</reference>
<dbReference type="AlphaFoldDB" id="A0A2T3FQ51"/>